<reference evidence="1" key="1">
    <citation type="submission" date="2022-10" db="EMBL/GenBank/DDBJ databases">
        <title>Complete Genome of Trichothecium roseum strain YXFP-22015, a Plant Pathogen Isolated from Citrus.</title>
        <authorList>
            <person name="Wang Y."/>
            <person name="Zhu L."/>
        </authorList>
    </citation>
    <scope>NUCLEOTIDE SEQUENCE</scope>
    <source>
        <strain evidence="1">YXFP-22015</strain>
    </source>
</reference>
<keyword evidence="2" id="KW-1185">Reference proteome</keyword>
<protein>
    <submittedName>
        <fullName evidence="1">Uncharacterized protein</fullName>
    </submittedName>
</protein>
<comment type="caution">
    <text evidence="1">The sequence shown here is derived from an EMBL/GenBank/DDBJ whole genome shotgun (WGS) entry which is preliminary data.</text>
</comment>
<dbReference type="EMBL" id="CM047942">
    <property type="protein sequence ID" value="KAI9901370.1"/>
    <property type="molecule type" value="Genomic_DNA"/>
</dbReference>
<evidence type="ECO:0000313" key="2">
    <source>
        <dbReference type="Proteomes" id="UP001163324"/>
    </source>
</evidence>
<evidence type="ECO:0000313" key="1">
    <source>
        <dbReference type="EMBL" id="KAI9901370.1"/>
    </source>
</evidence>
<accession>A0ACC0V613</accession>
<proteinExistence type="predicted"/>
<sequence>MAAQHVPVATDADAERELENEREREPTSHAGKRGIDGSSIAITGSPRAMSVLVSTPTSSRSLASTPFLPLAHDLNRDPILSLTPESLSADEILAKPAVQLRRPAAETNEIPCQPQTEPISGARGAGGLQSEFGPFDSGNSPAGVQSDEAAAAAAAAAASAAAAATSPAALSAVNSPVAPAVSAKATGIGSAGSAGHRSLQASIMPEQWTPLKAPVETGTSESLEQSTSAGAPDQQQQQEQQQEQQQQQQQQQQQEQQQQQQQQQQQEQQKGPCTAPTQTLAPALVTETSTAESPDLKCGSNTISKGSAGSVGGSSTQGLISDPMHVQIGSQQHEPGDGKPQSADHQGPSGSRGRPVATTSFSTPDHTTNPNSFSNSPTSVSSPPLPDLPLRTSSVRASTKFAHPKPIALPSAGNPLAHPTPDLNYRAGAFVGNVAQLEATAERLSTGTSSMADAIRDLHGELKRSDSRRSSILAVSARVSTTDGDLPPNAPAAVCQLKRHLSNSSSILSTNIAARHGGYSPAGFIMSPSESMTGSRLRSGSKNSSGRPDFDVEAVLSRHGPGKASVRSVKSTKLSLAEISESEPISLTNALDEADSAPPIDSYNENDDTLLQPGNTDLEGGEDIDFHQMLDDKFAQGNTIDLGPKVHDTRQQRRPSSAQSGNTFQQAQDAFVDFDGVHWEEADEDDAHTPQAYQHQTEPLYNHPSYLPAETMPRPQSYMDPSTGHNMLYYPARVPAMLSLPPKLSSKRVSAPAAARDQRRSQILNAMKEADHQNEASTSNRAERQRESWLPDPTANQRNSFAALSLCSELNLLGQEMSADIAPENVPDIAVDSPQPPEIMSQLEPAKRKSRLSKLPPQLRASAFFDLPSQKPEVEVKESSAMATLESMLDASMSAPVSAFTDNAFGGKLGPEVYGKNNKHAKKLSSSSALSASSGQKEPKKRSSRLWFKRSSSYNSEKKSNKSASAIDDTPAKDRLAPDHSRQSIDGESVVLRMQDNEDENNLEQSGDEGSDYQGQPTTLLAELQLRKQQQAQRTQPLTKTFPHGMHATLLEMDAVAETQRKTRGAKRVNLAWEEQEAHIDQNGMDDDEDVPLAIIAAKASGAKNMADVERPIGLMERREREDNEPLSQRRARLQGHDMQLSLPKRQSMASLSAHLTGHARTPSAQIVVTHEPEDDEVEGETLGDRKRRLAAKELPKARPVSSSFSVELLSQFGDLDIGNGKSETDDNKENTATTPNAEEETLGQRRRRLQAEREAREREMSYSNLTGGRPATMMTNRRSTSSMADILAANPMKESPKGQQDRQRMEQEQFNARQRDAQLAAMRNQMPATLKTSNINRSGGFRSGLYNDGGGGVGAQSSPAVNLQGVGQMNRQNRSTTALAGMPAFGQQQQQPTYGGSTYGGMTTAGGYIPKGSYDRSTIQMPMQMPVHMSTGSIDRVEQWRHGVMP</sequence>
<organism evidence="1 2">
    <name type="scientific">Trichothecium roseum</name>
    <dbReference type="NCBI Taxonomy" id="47278"/>
    <lineage>
        <taxon>Eukaryota</taxon>
        <taxon>Fungi</taxon>
        <taxon>Dikarya</taxon>
        <taxon>Ascomycota</taxon>
        <taxon>Pezizomycotina</taxon>
        <taxon>Sordariomycetes</taxon>
        <taxon>Hypocreomycetidae</taxon>
        <taxon>Hypocreales</taxon>
        <taxon>Hypocreales incertae sedis</taxon>
        <taxon>Trichothecium</taxon>
    </lineage>
</organism>
<dbReference type="Proteomes" id="UP001163324">
    <property type="component" value="Chromosome 3"/>
</dbReference>
<gene>
    <name evidence="1" type="ORF">N3K66_003187</name>
</gene>
<name>A0ACC0V613_9HYPO</name>